<evidence type="ECO:0000259" key="3">
    <source>
        <dbReference type="Pfam" id="PF07596"/>
    </source>
</evidence>
<dbReference type="EMBL" id="JBGUBD010000006">
    <property type="protein sequence ID" value="MFA9478811.1"/>
    <property type="molecule type" value="Genomic_DNA"/>
</dbReference>
<dbReference type="InterPro" id="IPR012902">
    <property type="entry name" value="N_methyl_site"/>
</dbReference>
<dbReference type="Proteomes" id="UP001575105">
    <property type="component" value="Unassembled WGS sequence"/>
</dbReference>
<name>A0ABV4U7T6_9BACT</name>
<comment type="caution">
    <text evidence="4">The sequence shown here is derived from an EMBL/GenBank/DDBJ whole genome shotgun (WGS) entry which is preliminary data.</text>
</comment>
<evidence type="ECO:0000313" key="5">
    <source>
        <dbReference type="Proteomes" id="UP001575105"/>
    </source>
</evidence>
<dbReference type="InterPro" id="IPR011453">
    <property type="entry name" value="DUF1559"/>
</dbReference>
<keyword evidence="5" id="KW-1185">Reference proteome</keyword>
<keyword evidence="2" id="KW-0472">Membrane</keyword>
<gene>
    <name evidence="4" type="ORF">ACERK3_10945</name>
</gene>
<evidence type="ECO:0000256" key="1">
    <source>
        <dbReference type="ARBA" id="ARBA00022481"/>
    </source>
</evidence>
<dbReference type="PRINTS" id="PR00813">
    <property type="entry name" value="BCTERIALGSPG"/>
</dbReference>
<protein>
    <submittedName>
        <fullName evidence="4">Type II secretion system protein</fullName>
    </submittedName>
</protein>
<feature type="domain" description="DUF1559" evidence="3">
    <location>
        <begin position="45"/>
        <end position="100"/>
    </location>
</feature>
<dbReference type="InterPro" id="IPR000983">
    <property type="entry name" value="Bac_GSPG_pilin"/>
</dbReference>
<evidence type="ECO:0000313" key="4">
    <source>
        <dbReference type="EMBL" id="MFA9478811.1"/>
    </source>
</evidence>
<dbReference type="InterPro" id="IPR045584">
    <property type="entry name" value="Pilin-like"/>
</dbReference>
<dbReference type="RefSeq" id="WP_425345736.1">
    <property type="nucleotide sequence ID" value="NZ_JBGUBD010000006.1"/>
</dbReference>
<proteinExistence type="predicted"/>
<feature type="transmembrane region" description="Helical" evidence="2">
    <location>
        <begin position="20"/>
        <end position="44"/>
    </location>
</feature>
<organism evidence="4 5">
    <name type="scientific">Natronomicrosphaera hydrolytica</name>
    <dbReference type="NCBI Taxonomy" id="3242702"/>
    <lineage>
        <taxon>Bacteria</taxon>
        <taxon>Pseudomonadati</taxon>
        <taxon>Planctomycetota</taxon>
        <taxon>Phycisphaerae</taxon>
        <taxon>Phycisphaerales</taxon>
        <taxon>Phycisphaeraceae</taxon>
        <taxon>Natronomicrosphaera</taxon>
    </lineage>
</organism>
<dbReference type="Gene3D" id="3.30.700.10">
    <property type="entry name" value="Glycoprotein, Type 4 Pilin"/>
    <property type="match status" value="1"/>
</dbReference>
<dbReference type="Pfam" id="PF07963">
    <property type="entry name" value="N_methyl"/>
    <property type="match status" value="1"/>
</dbReference>
<dbReference type="Pfam" id="PF07596">
    <property type="entry name" value="SBP_bac_10"/>
    <property type="match status" value="1"/>
</dbReference>
<sequence>MNEHCETRHIRNNRLPHRDAFTLIELLVVLSIIALLISLLLPALQRVRAEARAVTCMSNMRQIGQGLHLYAVDSSEHIPAANPPQAGVNFWYQLLSPYIGEFRYVSTPDGVWHCPDKVEPLTWAPHLLSRSYGYNREITLFNTTGTPPRNQRFWRLDDVARRVIVIEYRNPQASESAVGFARHVDLRHNETVNYLYIDGHVMRSGEDPEVEGNILGLHEP</sequence>
<keyword evidence="2" id="KW-1133">Transmembrane helix</keyword>
<keyword evidence="2" id="KW-0812">Transmembrane</keyword>
<reference evidence="4 5" key="1">
    <citation type="submission" date="2024-08" db="EMBL/GenBank/DDBJ databases">
        <title>Whole-genome sequencing of halo(alkali)philic microorganisms from hypersaline lakes.</title>
        <authorList>
            <person name="Sorokin D.Y."/>
            <person name="Merkel A.Y."/>
            <person name="Messina E."/>
            <person name="Yakimov M."/>
        </authorList>
    </citation>
    <scope>NUCLEOTIDE SEQUENCE [LARGE SCALE GENOMIC DNA]</scope>
    <source>
        <strain evidence="4 5">AB-hyl4</strain>
    </source>
</reference>
<dbReference type="PANTHER" id="PTHR30093:SF2">
    <property type="entry name" value="TYPE II SECRETION SYSTEM PROTEIN H"/>
    <property type="match status" value="1"/>
</dbReference>
<accession>A0ABV4U7T6</accession>
<dbReference type="NCBIfam" id="TIGR02532">
    <property type="entry name" value="IV_pilin_GFxxxE"/>
    <property type="match status" value="1"/>
</dbReference>
<dbReference type="SUPFAM" id="SSF54523">
    <property type="entry name" value="Pili subunits"/>
    <property type="match status" value="1"/>
</dbReference>
<keyword evidence="1" id="KW-0488">Methylation</keyword>
<evidence type="ECO:0000256" key="2">
    <source>
        <dbReference type="SAM" id="Phobius"/>
    </source>
</evidence>
<dbReference type="PANTHER" id="PTHR30093">
    <property type="entry name" value="GENERAL SECRETION PATHWAY PROTEIN G"/>
    <property type="match status" value="1"/>
</dbReference>